<dbReference type="EMBL" id="MGJN01000014">
    <property type="protein sequence ID" value="OGN06852.1"/>
    <property type="molecule type" value="Genomic_DNA"/>
</dbReference>
<dbReference type="SUPFAM" id="SSF63446">
    <property type="entry name" value="Type I dockerin domain"/>
    <property type="match status" value="1"/>
</dbReference>
<dbReference type="GO" id="GO:0030246">
    <property type="term" value="F:carbohydrate binding"/>
    <property type="evidence" value="ECO:0007669"/>
    <property type="project" value="InterPro"/>
</dbReference>
<evidence type="ECO:0008006" key="4">
    <source>
        <dbReference type="Google" id="ProtNLM"/>
    </source>
</evidence>
<dbReference type="Gene3D" id="2.60.40.680">
    <property type="match status" value="1"/>
</dbReference>
<name>A0A1F8F137_9BACT</name>
<dbReference type="SUPFAM" id="SSF49384">
    <property type="entry name" value="Carbohydrate-binding domain"/>
    <property type="match status" value="1"/>
</dbReference>
<dbReference type="Pfam" id="PF00404">
    <property type="entry name" value="Dockerin_1"/>
    <property type="match status" value="1"/>
</dbReference>
<dbReference type="GO" id="GO:0000272">
    <property type="term" value="P:polysaccharide catabolic process"/>
    <property type="evidence" value="ECO:0007669"/>
    <property type="project" value="InterPro"/>
</dbReference>
<dbReference type="PROSITE" id="PS00018">
    <property type="entry name" value="EF_HAND_1"/>
    <property type="match status" value="2"/>
</dbReference>
<dbReference type="InterPro" id="IPR008965">
    <property type="entry name" value="CBM2/CBM3_carb-bd_dom_sf"/>
</dbReference>
<dbReference type="GO" id="GO:0004553">
    <property type="term" value="F:hydrolase activity, hydrolyzing O-glycosyl compounds"/>
    <property type="evidence" value="ECO:0007669"/>
    <property type="project" value="InterPro"/>
</dbReference>
<dbReference type="InterPro" id="IPR018247">
    <property type="entry name" value="EF_Hand_1_Ca_BS"/>
</dbReference>
<dbReference type="InterPro" id="IPR036439">
    <property type="entry name" value="Dockerin_dom_sf"/>
</dbReference>
<evidence type="ECO:0000313" key="3">
    <source>
        <dbReference type="Proteomes" id="UP000176834"/>
    </source>
</evidence>
<keyword evidence="1" id="KW-0812">Transmembrane</keyword>
<proteinExistence type="predicted"/>
<dbReference type="AlphaFoldDB" id="A0A1F8F137"/>
<reference evidence="2 3" key="1">
    <citation type="journal article" date="2016" name="Nat. Commun.">
        <title>Thousands of microbial genomes shed light on interconnected biogeochemical processes in an aquifer system.</title>
        <authorList>
            <person name="Anantharaman K."/>
            <person name="Brown C.T."/>
            <person name="Hug L.A."/>
            <person name="Sharon I."/>
            <person name="Castelle C.J."/>
            <person name="Probst A.J."/>
            <person name="Thomas B.C."/>
            <person name="Singh A."/>
            <person name="Wilkins M.J."/>
            <person name="Karaoz U."/>
            <person name="Brodie E.L."/>
            <person name="Williams K.H."/>
            <person name="Hubbard S.S."/>
            <person name="Banfield J.F."/>
        </authorList>
    </citation>
    <scope>NUCLEOTIDE SEQUENCE [LARGE SCALE GENOMIC DNA]</scope>
</reference>
<evidence type="ECO:0000313" key="2">
    <source>
        <dbReference type="EMBL" id="OGN06852.1"/>
    </source>
</evidence>
<gene>
    <name evidence="2" type="ORF">A3B86_03065</name>
</gene>
<dbReference type="CDD" id="cd14254">
    <property type="entry name" value="Dockerin_II"/>
    <property type="match status" value="1"/>
</dbReference>
<evidence type="ECO:0000256" key="1">
    <source>
        <dbReference type="SAM" id="Phobius"/>
    </source>
</evidence>
<feature type="transmembrane region" description="Helical" evidence="1">
    <location>
        <begin position="12"/>
        <end position="29"/>
    </location>
</feature>
<keyword evidence="1" id="KW-0472">Membrane</keyword>
<protein>
    <recommendedName>
        <fullName evidence="4">Dockerin domain-containing protein</fullName>
    </recommendedName>
</protein>
<dbReference type="InterPro" id="IPR002105">
    <property type="entry name" value="Dockerin_1_rpt"/>
</dbReference>
<dbReference type="Gene3D" id="1.10.1330.10">
    <property type="entry name" value="Dockerin domain"/>
    <property type="match status" value="1"/>
</dbReference>
<comment type="caution">
    <text evidence="2">The sequence shown here is derived from an EMBL/GenBank/DDBJ whole genome shotgun (WGS) entry which is preliminary data.</text>
</comment>
<dbReference type="Proteomes" id="UP000176834">
    <property type="component" value="Unassembled WGS sequence"/>
</dbReference>
<organism evidence="2 3">
    <name type="scientific">Candidatus Yanofskybacteria bacterium RIFCSPHIGHO2_02_FULL_38_22b</name>
    <dbReference type="NCBI Taxonomy" id="1802673"/>
    <lineage>
        <taxon>Bacteria</taxon>
        <taxon>Candidatus Yanofskyibacteriota</taxon>
    </lineage>
</organism>
<accession>A0A1F8F137</accession>
<sequence length="244" mass="26478">MFPLFKKYKYVFLIILILIISTMILLFRYNKLTPPRDSLSFKVINAPSSRKLTAAILLLAPATGKFYIGDTISISLLVNTLNQSINAVEGKITFPSDKLEVTSISKEDSVISLWAEEPVPSSNPIAFSGGLPSPGFIGTGGKIITISFMVKSDGNAVIGIEDAQVLANDGFATNILSEIIPTNISLSKPKDKIADINDNGRIDLVDVSILLTNWGTPKNQRADLNGDGRVDVKDLSTLLSKWTH</sequence>
<keyword evidence="1" id="KW-1133">Transmembrane helix</keyword>
<dbReference type="CDD" id="cd08547">
    <property type="entry name" value="Type_II_cohesin"/>
    <property type="match status" value="1"/>
</dbReference>